<evidence type="ECO:0008006" key="5">
    <source>
        <dbReference type="Google" id="ProtNLM"/>
    </source>
</evidence>
<evidence type="ECO:0000256" key="1">
    <source>
        <dbReference type="SAM" id="MobiDB-lite"/>
    </source>
</evidence>
<dbReference type="Proteomes" id="UP001387100">
    <property type="component" value="Unassembled WGS sequence"/>
</dbReference>
<keyword evidence="2" id="KW-0472">Membrane</keyword>
<organism evidence="3 4">
    <name type="scientific">Pseudokineococcus basanitobsidens</name>
    <dbReference type="NCBI Taxonomy" id="1926649"/>
    <lineage>
        <taxon>Bacteria</taxon>
        <taxon>Bacillati</taxon>
        <taxon>Actinomycetota</taxon>
        <taxon>Actinomycetes</taxon>
        <taxon>Kineosporiales</taxon>
        <taxon>Kineosporiaceae</taxon>
        <taxon>Pseudokineococcus</taxon>
    </lineage>
</organism>
<proteinExistence type="predicted"/>
<feature type="transmembrane region" description="Helical" evidence="2">
    <location>
        <begin position="111"/>
        <end position="128"/>
    </location>
</feature>
<dbReference type="RefSeq" id="WP_339576148.1">
    <property type="nucleotide sequence ID" value="NZ_JBBIAA010000033.1"/>
</dbReference>
<name>A0ABU8RNS2_9ACTN</name>
<feature type="transmembrane region" description="Helical" evidence="2">
    <location>
        <begin position="135"/>
        <end position="152"/>
    </location>
</feature>
<feature type="transmembrane region" description="Helical" evidence="2">
    <location>
        <begin position="83"/>
        <end position="105"/>
    </location>
</feature>
<accession>A0ABU8RNS2</accession>
<keyword evidence="2" id="KW-0812">Transmembrane</keyword>
<keyword evidence="4" id="KW-1185">Reference proteome</keyword>
<evidence type="ECO:0000313" key="4">
    <source>
        <dbReference type="Proteomes" id="UP001387100"/>
    </source>
</evidence>
<sequence length="411" mass="41101">MSAAAAVPWWRTGLGDALFDGRRLLLVVVALVAVQGGLRVLLAAPGTFSSRPAAALALTVLVLVAGGLVAASARTPRAAAGPVVLGAVLVLLAVDVVAVVLTAHVDVYGDGLFTVTGGGLAALALLAVRPLGPVVAAGSLHVLVLLGGSLLHDPDAPAVALARGAEVAAAAAAPVAAGAAYLHLVARLTQARRAAEAEAAAEEVRRRATAVADGEREARLEAARLEVGPLLERVVAGAGLPLGDDDVERATTASRRLRAHLLQGSRRTWLDEALSADPAGVGVPVPGGRGEGAPTPPVVVRAVSGGGDVPGVGRSGAADGRGGPDGLGPRERDALLALVRLARSHGGEVRATLLPGSAVLAVRGADELREDPLAEDLRAALAAGPWIAEEDGLLVLEVQARDAAEDGGEPR</sequence>
<evidence type="ECO:0000256" key="2">
    <source>
        <dbReference type="SAM" id="Phobius"/>
    </source>
</evidence>
<reference evidence="3 4" key="1">
    <citation type="journal article" date="2017" name="Int. J. Syst. Evol. Microbiol.">
        <title>Pseudokineococcus basanitobsidens sp. nov., isolated from volcanic rock.</title>
        <authorList>
            <person name="Lee D.W."/>
            <person name="Park M.Y."/>
            <person name="Kim J.J."/>
            <person name="Kim B.S."/>
        </authorList>
    </citation>
    <scope>NUCLEOTIDE SEQUENCE [LARGE SCALE GENOMIC DNA]</scope>
    <source>
        <strain evidence="3 4">DSM 103726</strain>
    </source>
</reference>
<protein>
    <recommendedName>
        <fullName evidence="5">Signal transduction histidine kinase</fullName>
    </recommendedName>
</protein>
<feature type="transmembrane region" description="Helical" evidence="2">
    <location>
        <begin position="164"/>
        <end position="184"/>
    </location>
</feature>
<feature type="transmembrane region" description="Helical" evidence="2">
    <location>
        <begin position="53"/>
        <end position="71"/>
    </location>
</feature>
<dbReference type="EMBL" id="JBBIAA010000033">
    <property type="protein sequence ID" value="MEJ5946767.1"/>
    <property type="molecule type" value="Genomic_DNA"/>
</dbReference>
<feature type="compositionally biased region" description="Gly residues" evidence="1">
    <location>
        <begin position="306"/>
        <end position="326"/>
    </location>
</feature>
<evidence type="ECO:0000313" key="3">
    <source>
        <dbReference type="EMBL" id="MEJ5946767.1"/>
    </source>
</evidence>
<keyword evidence="2" id="KW-1133">Transmembrane helix</keyword>
<comment type="caution">
    <text evidence="3">The sequence shown here is derived from an EMBL/GenBank/DDBJ whole genome shotgun (WGS) entry which is preliminary data.</text>
</comment>
<gene>
    <name evidence="3" type="ORF">WDZ17_15830</name>
</gene>
<feature type="region of interest" description="Disordered" evidence="1">
    <location>
        <begin position="306"/>
        <end position="328"/>
    </location>
</feature>